<evidence type="ECO:0000313" key="2">
    <source>
        <dbReference type="Proteomes" id="UP001271007"/>
    </source>
</evidence>
<protein>
    <submittedName>
        <fullName evidence="1">Uncharacterized protein</fullName>
    </submittedName>
</protein>
<reference evidence="1" key="1">
    <citation type="submission" date="2023-04" db="EMBL/GenBank/DDBJ databases">
        <title>Black Yeasts Isolated from many extreme environments.</title>
        <authorList>
            <person name="Coleine C."/>
            <person name="Stajich J.E."/>
            <person name="Selbmann L."/>
        </authorList>
    </citation>
    <scope>NUCLEOTIDE SEQUENCE</scope>
    <source>
        <strain evidence="1">CCFEE 5312</strain>
    </source>
</reference>
<keyword evidence="2" id="KW-1185">Reference proteome</keyword>
<dbReference type="Proteomes" id="UP001271007">
    <property type="component" value="Unassembled WGS sequence"/>
</dbReference>
<accession>A0AAJ0LVX3</accession>
<dbReference type="SUPFAM" id="SSF52047">
    <property type="entry name" value="RNI-like"/>
    <property type="match status" value="1"/>
</dbReference>
<gene>
    <name evidence="1" type="ORF">LTR09_001664</name>
</gene>
<dbReference type="AlphaFoldDB" id="A0AAJ0LVX3"/>
<dbReference type="Gene3D" id="3.80.10.10">
    <property type="entry name" value="Ribonuclease Inhibitor"/>
    <property type="match status" value="1"/>
</dbReference>
<proteinExistence type="predicted"/>
<dbReference type="EMBL" id="JAWDJX010000003">
    <property type="protein sequence ID" value="KAK3057480.1"/>
    <property type="molecule type" value="Genomic_DNA"/>
</dbReference>
<organism evidence="1 2">
    <name type="scientific">Extremus antarcticus</name>
    <dbReference type="NCBI Taxonomy" id="702011"/>
    <lineage>
        <taxon>Eukaryota</taxon>
        <taxon>Fungi</taxon>
        <taxon>Dikarya</taxon>
        <taxon>Ascomycota</taxon>
        <taxon>Pezizomycotina</taxon>
        <taxon>Dothideomycetes</taxon>
        <taxon>Dothideomycetidae</taxon>
        <taxon>Mycosphaerellales</taxon>
        <taxon>Extremaceae</taxon>
        <taxon>Extremus</taxon>
    </lineage>
</organism>
<evidence type="ECO:0000313" key="1">
    <source>
        <dbReference type="EMBL" id="KAK3057480.1"/>
    </source>
</evidence>
<sequence length="531" mass="59958">MSALLGLPAELKQEIVGYVSSASDRRALLLVCSELHATTAPELYRSITISLERLDFCPDSFVSYNKNLAHTKYLEIEAGRSPSDESEALEGVILAFPRDSLRRIDIKTFARLPLDLTQRIHMRQRNLRNYWVHRRSPGASIKGLPQADELQNVVVLTLVLGNPADCERSRHVLRQIPGLQDLSIVFTLGGSVLQNDAGAALSILLADWIHPGSTRPKLTLKRLNLRLMGDHCHVIGSFLARSIEITNLATLELTECSGADVLLTEFSQAGIGLSKFVLDSTDDSSAILEDFLRRNDDLRELWISQGELAEERGGTFWQAIRRHGTSLRILFLGEGLLCHPDQIGVFVEYRLKDIQDLCTQCPQLEQFALTLPLEREDPDANSTKQPYDYTDHVESVIEALKPLKSLVSLRLLVYPQCLDEELFMREEDEDGTMHICEDVELVPLLGTQMQMIANLAFSTLRESCPHLVALQIDALESWERSVTTSEEVERFGYMRDIETDADGYSKMVGRLIEQHMLKDEEPNSEIFRTKW</sequence>
<name>A0AAJ0LVX3_9PEZI</name>
<dbReference type="InterPro" id="IPR032675">
    <property type="entry name" value="LRR_dom_sf"/>
</dbReference>
<comment type="caution">
    <text evidence="1">The sequence shown here is derived from an EMBL/GenBank/DDBJ whole genome shotgun (WGS) entry which is preliminary data.</text>
</comment>